<keyword evidence="3" id="KW-1185">Reference proteome</keyword>
<keyword evidence="1" id="KW-0472">Membrane</keyword>
<proteinExistence type="predicted"/>
<organism evidence="2 3">
    <name type="scientific">Limimaricola cinnabarinus</name>
    <dbReference type="NCBI Taxonomy" id="1125964"/>
    <lineage>
        <taxon>Bacteria</taxon>
        <taxon>Pseudomonadati</taxon>
        <taxon>Pseudomonadota</taxon>
        <taxon>Alphaproteobacteria</taxon>
        <taxon>Rhodobacterales</taxon>
        <taxon>Paracoccaceae</taxon>
        <taxon>Limimaricola</taxon>
    </lineage>
</organism>
<comment type="caution">
    <text evidence="2">The sequence shown here is derived from an EMBL/GenBank/DDBJ whole genome shotgun (WGS) entry which is preliminary data.</text>
</comment>
<evidence type="ECO:0000256" key="1">
    <source>
        <dbReference type="SAM" id="Phobius"/>
    </source>
</evidence>
<feature type="transmembrane region" description="Helical" evidence="1">
    <location>
        <begin position="149"/>
        <end position="169"/>
    </location>
</feature>
<evidence type="ECO:0000313" key="2">
    <source>
        <dbReference type="EMBL" id="PHP28559.1"/>
    </source>
</evidence>
<dbReference type="EMBL" id="NQWH01000006">
    <property type="protein sequence ID" value="PHP28559.1"/>
    <property type="molecule type" value="Genomic_DNA"/>
</dbReference>
<reference evidence="2 3" key="1">
    <citation type="submission" date="2017-08" db="EMBL/GenBank/DDBJ databases">
        <title>Draft Genome Sequence of Loktanella cinnabarina Strain XM1, Isolated from Coastal Surface Water.</title>
        <authorList>
            <person name="Ma R."/>
            <person name="Wang J."/>
            <person name="Wang Q."/>
            <person name="Ma Z."/>
            <person name="Li J."/>
            <person name="Chen L."/>
        </authorList>
    </citation>
    <scope>NUCLEOTIDE SEQUENCE [LARGE SCALE GENOMIC DNA]</scope>
    <source>
        <strain evidence="2 3">XM1</strain>
    </source>
</reference>
<accession>A0A2G1MIH9</accession>
<gene>
    <name evidence="2" type="ORF">CJ301_04980</name>
</gene>
<sequence>MRWISWIFWGVVLALLAALLHYNLPRREIVRITGVEIKLERIDPDSVFWAASENDAATTGPVERDVRFIDTVRADGDVMVFRNEDTGGGWPPYFKFDSANLQAEARSLVSSATAPQWVAMRYYGWRLPWLSVYPNALSVKPVAGPEVRLIPWFNIVVLVLLAALVWGVGVRLRRWSRRHVSPWLDRGDRRVAIWSEAIRNRRAARAERKEPR</sequence>
<keyword evidence="1" id="KW-1133">Transmembrane helix</keyword>
<protein>
    <recommendedName>
        <fullName evidence="4">DUF1523 domain-containing protein</fullName>
    </recommendedName>
</protein>
<dbReference type="RefSeq" id="WP_099274903.1">
    <property type="nucleotide sequence ID" value="NZ_JAZETL010000001.1"/>
</dbReference>
<dbReference type="Proteomes" id="UP000221860">
    <property type="component" value="Unassembled WGS sequence"/>
</dbReference>
<dbReference type="InterPro" id="IPR011088">
    <property type="entry name" value="Phage_phiNM3_A0EWY4"/>
</dbReference>
<evidence type="ECO:0008006" key="4">
    <source>
        <dbReference type="Google" id="ProtNLM"/>
    </source>
</evidence>
<keyword evidence="1" id="KW-0812">Transmembrane</keyword>
<evidence type="ECO:0000313" key="3">
    <source>
        <dbReference type="Proteomes" id="UP000221860"/>
    </source>
</evidence>
<dbReference type="AlphaFoldDB" id="A0A2G1MIH9"/>
<dbReference type="Pfam" id="PF07509">
    <property type="entry name" value="DUF1523"/>
    <property type="match status" value="1"/>
</dbReference>
<dbReference type="OrthoDB" id="5354324at2"/>
<feature type="transmembrane region" description="Helical" evidence="1">
    <location>
        <begin position="127"/>
        <end position="143"/>
    </location>
</feature>
<name>A0A2G1MIH9_9RHOB</name>
<feature type="transmembrane region" description="Helical" evidence="1">
    <location>
        <begin position="6"/>
        <end position="24"/>
    </location>
</feature>